<accession>A0A7K1J550</accession>
<dbReference type="AlphaFoldDB" id="A0A7K1J550"/>
<dbReference type="PROSITE" id="PS50943">
    <property type="entry name" value="HTH_CROC1"/>
    <property type="match status" value="1"/>
</dbReference>
<dbReference type="EMBL" id="WNLP01000004">
    <property type="protein sequence ID" value="MUH59681.1"/>
    <property type="molecule type" value="Genomic_DNA"/>
</dbReference>
<organism evidence="2 3">
    <name type="scientific">Bifidobacterium canis</name>
    <dbReference type="NCBI Taxonomy" id="2610880"/>
    <lineage>
        <taxon>Bacteria</taxon>
        <taxon>Bacillati</taxon>
        <taxon>Actinomycetota</taxon>
        <taxon>Actinomycetes</taxon>
        <taxon>Bifidobacteriales</taxon>
        <taxon>Bifidobacteriaceae</taxon>
        <taxon>Bifidobacterium</taxon>
    </lineage>
</organism>
<reference evidence="2 3" key="1">
    <citation type="submission" date="2019-09" db="EMBL/GenBank/DDBJ databases">
        <title>Bifidobacterium canis sp. nov., isolated from the digestive tract of German Shepherd dog puppy.</title>
        <authorList>
            <person name="Bunesova V."/>
        </authorList>
    </citation>
    <scope>NUCLEOTIDE SEQUENCE [LARGE SCALE GENOMIC DNA]</scope>
    <source>
        <strain evidence="2 3">GSD1FS</strain>
    </source>
</reference>
<evidence type="ECO:0000313" key="3">
    <source>
        <dbReference type="Proteomes" id="UP000487882"/>
    </source>
</evidence>
<dbReference type="Proteomes" id="UP000487882">
    <property type="component" value="Unassembled WGS sequence"/>
</dbReference>
<keyword evidence="3" id="KW-1185">Reference proteome</keyword>
<protein>
    <recommendedName>
        <fullName evidence="1">HTH cro/C1-type domain-containing protein</fullName>
    </recommendedName>
</protein>
<proteinExistence type="predicted"/>
<sequence length="226" mass="25013">MDDISEERAACWRQRLHQCMSDRGLTQLGLVSALNKQYLTKFHQKDVSRWLNTGSKTATGTIGFPKYETMLIIADFFNVDVGYLTGETSESTFDLTKACAYTGLAPTSVLAIRKWIKAPGGSPDDALHDYRAATLNGMLSSNQFSELAAKMLTVYEMSEIWRTNPERFSGLMGSLAASSDLPDDLTFQLIISAFYGMASETFSSLLRNAFPTPSETEFARSQHAEA</sequence>
<dbReference type="InterPro" id="IPR001387">
    <property type="entry name" value="Cro/C1-type_HTH"/>
</dbReference>
<comment type="caution">
    <text evidence="2">The sequence shown here is derived from an EMBL/GenBank/DDBJ whole genome shotgun (WGS) entry which is preliminary data.</text>
</comment>
<feature type="domain" description="HTH cro/C1-type" evidence="1">
    <location>
        <begin position="65"/>
        <end position="84"/>
    </location>
</feature>
<gene>
    <name evidence="2" type="ORF">GSD1FS_1018</name>
</gene>
<name>A0A7K1J550_9BIFI</name>
<dbReference type="Gene3D" id="1.10.260.40">
    <property type="entry name" value="lambda repressor-like DNA-binding domains"/>
    <property type="match status" value="1"/>
</dbReference>
<dbReference type="InterPro" id="IPR010982">
    <property type="entry name" value="Lambda_DNA-bd_dom_sf"/>
</dbReference>
<dbReference type="GO" id="GO:0003677">
    <property type="term" value="F:DNA binding"/>
    <property type="evidence" value="ECO:0007669"/>
    <property type="project" value="InterPro"/>
</dbReference>
<evidence type="ECO:0000259" key="1">
    <source>
        <dbReference type="PROSITE" id="PS50943"/>
    </source>
</evidence>
<evidence type="ECO:0000313" key="2">
    <source>
        <dbReference type="EMBL" id="MUH59681.1"/>
    </source>
</evidence>